<dbReference type="GeneID" id="94295809"/>
<proteinExistence type="predicted"/>
<accession>A0A9P8LXV3</accession>
<organism evidence="1 2">
    <name type="scientific">Spironucleus salmonicida</name>
    <dbReference type="NCBI Taxonomy" id="348837"/>
    <lineage>
        <taxon>Eukaryota</taxon>
        <taxon>Metamonada</taxon>
        <taxon>Diplomonadida</taxon>
        <taxon>Hexamitidae</taxon>
        <taxon>Hexamitinae</taxon>
        <taxon>Spironucleus</taxon>
    </lineage>
</organism>
<keyword evidence="2" id="KW-1185">Reference proteome</keyword>
<reference evidence="1 2" key="1">
    <citation type="journal article" date="2014" name="PLoS Genet.">
        <title>The Genome of Spironucleus salmonicida Highlights a Fish Pathogen Adapted to Fluctuating Environments.</title>
        <authorList>
            <person name="Xu F."/>
            <person name="Jerlstrom-Hultqvist J."/>
            <person name="Einarsson E."/>
            <person name="Astvaldsson A."/>
            <person name="Svard S.G."/>
            <person name="Andersson J.O."/>
        </authorList>
    </citation>
    <scope>NUCLEOTIDE SEQUENCE [LARGE SCALE GENOMIC DNA]</scope>
    <source>
        <strain evidence="1 2">ATCC 50377</strain>
    </source>
</reference>
<protein>
    <submittedName>
        <fullName evidence="1">Uncharacterized protein</fullName>
    </submittedName>
</protein>
<evidence type="ECO:0000313" key="2">
    <source>
        <dbReference type="Proteomes" id="UP000018208"/>
    </source>
</evidence>
<dbReference type="RefSeq" id="XP_067766998.1">
    <property type="nucleotide sequence ID" value="XM_067905681.1"/>
</dbReference>
<comment type="caution">
    <text evidence="1">The sequence shown here is derived from an EMBL/GenBank/DDBJ whole genome shotgun (WGS) entry which is preliminary data.</text>
</comment>
<dbReference type="Proteomes" id="UP000018208">
    <property type="component" value="Unassembled WGS sequence"/>
</dbReference>
<name>A0A9P8LXV3_9EUKA</name>
<sequence length="92" mass="10665">MENFFSNFGTNNHVQTYNQSAMLKQVRSELEADRCNSKIQQNFNAETRKSILQEKQKSSIDFSYSPSSRFVRKPISQLSFSSSSVGYKIQRK</sequence>
<dbReference type="EMBL" id="AUWU02000002">
    <property type="protein sequence ID" value="KAH0576225.1"/>
    <property type="molecule type" value="Genomic_DNA"/>
</dbReference>
<gene>
    <name evidence="1" type="ORF">SS50377_21786</name>
</gene>
<evidence type="ECO:0000313" key="1">
    <source>
        <dbReference type="EMBL" id="KAH0576225.1"/>
    </source>
</evidence>
<dbReference type="KEGG" id="ssao:94295809"/>
<dbReference type="AlphaFoldDB" id="A0A9P8LXV3"/>